<dbReference type="PRINTS" id="PR00344">
    <property type="entry name" value="BCTRLSENSOR"/>
</dbReference>
<keyword evidence="11" id="KW-1185">Reference proteome</keyword>
<feature type="transmembrane region" description="Helical" evidence="6">
    <location>
        <begin position="12"/>
        <end position="33"/>
    </location>
</feature>
<sequence>MLRRWTFAQQVGAGLSVCLLAGLILLAIMVSAAHTLVAGDALASHQDSNLRTLLAALLGLGCVAALGMVLRNALGPMHAERLQSEQRLHLFMDGVSDYALCFLESDGKVSCWSTGAERLTGWTSEDIVGQDVELLHVPDAVARCVPASYRERAARERRLQSEGWRMRKDGSRFWAETLLTALYDDAGHLQGFAEVTRDITERKRTERMQALLAEAGRVLQPQAGAEALGADLTRLCVPEVADACVLYLPDEDGHVRPGAVTCADAATQTRLWEPLLRRPARDEPGPARVVYTGRAERFAEVDPERLPASVNDSTYGELWRALGVRSALSVPLIVDNRVLGALCLLSTRPHRHYGAADQAFLEELSSRAALALDNARLLAATQGALELIGVAAHDLGNPLSSLQLRLRRLRLQCAPANAEDPRLREGLLLAEDETKRLGRLVHNLLDLSRLSGGRLELEARPMDLVELAREVVARHEDQATAAGCALTVHARGAASGRWDRQRLDRVLTNLVSNALKFGRGQPVEVRVEHDAHKARLIVRDHGAGIPVEDQQRLFARFERVTTDSHAPGFGLGLYIVRQLVEAHGGTIRVHSRQGEGAEFTVELPFSSEVPASVVAAIRA</sequence>
<evidence type="ECO:0000259" key="9">
    <source>
        <dbReference type="PROSITE" id="PS50113"/>
    </source>
</evidence>
<dbReference type="InterPro" id="IPR003018">
    <property type="entry name" value="GAF"/>
</dbReference>
<dbReference type="AlphaFoldDB" id="A0A3A8J5S8"/>
<evidence type="ECO:0000256" key="2">
    <source>
        <dbReference type="ARBA" id="ARBA00012438"/>
    </source>
</evidence>
<keyword evidence="4" id="KW-0808">Transferase</keyword>
<keyword evidence="6" id="KW-0472">Membrane</keyword>
<dbReference type="PANTHER" id="PTHR43547">
    <property type="entry name" value="TWO-COMPONENT HISTIDINE KINASE"/>
    <property type="match status" value="1"/>
</dbReference>
<evidence type="ECO:0000313" key="10">
    <source>
        <dbReference type="EMBL" id="RKG90845.1"/>
    </source>
</evidence>
<dbReference type="PROSITE" id="PS50113">
    <property type="entry name" value="PAC"/>
    <property type="match status" value="1"/>
</dbReference>
<dbReference type="InterPro" id="IPR036097">
    <property type="entry name" value="HisK_dim/P_sf"/>
</dbReference>
<evidence type="ECO:0000256" key="5">
    <source>
        <dbReference type="ARBA" id="ARBA00022777"/>
    </source>
</evidence>
<feature type="domain" description="PAS" evidence="8">
    <location>
        <begin position="84"/>
        <end position="136"/>
    </location>
</feature>
<dbReference type="Pfam" id="PF00512">
    <property type="entry name" value="HisKA"/>
    <property type="match status" value="1"/>
</dbReference>
<dbReference type="Gene3D" id="3.30.450.40">
    <property type="match status" value="1"/>
</dbReference>
<evidence type="ECO:0000256" key="6">
    <source>
        <dbReference type="SAM" id="Phobius"/>
    </source>
</evidence>
<dbReference type="SMART" id="SM00388">
    <property type="entry name" value="HisKA"/>
    <property type="match status" value="1"/>
</dbReference>
<dbReference type="InterPro" id="IPR035965">
    <property type="entry name" value="PAS-like_dom_sf"/>
</dbReference>
<evidence type="ECO:0000256" key="1">
    <source>
        <dbReference type="ARBA" id="ARBA00000085"/>
    </source>
</evidence>
<feature type="domain" description="Histidine kinase" evidence="7">
    <location>
        <begin position="390"/>
        <end position="607"/>
    </location>
</feature>
<dbReference type="InterPro" id="IPR029016">
    <property type="entry name" value="GAF-like_dom_sf"/>
</dbReference>
<dbReference type="EMBL" id="RAVZ01000051">
    <property type="protein sequence ID" value="RKG90845.1"/>
    <property type="molecule type" value="Genomic_DNA"/>
</dbReference>
<dbReference type="CDD" id="cd00130">
    <property type="entry name" value="PAS"/>
    <property type="match status" value="1"/>
</dbReference>
<dbReference type="InterPro" id="IPR036890">
    <property type="entry name" value="HATPase_C_sf"/>
</dbReference>
<dbReference type="EC" id="2.7.13.3" evidence="2"/>
<comment type="caution">
    <text evidence="10">The sequence shown here is derived from an EMBL/GenBank/DDBJ whole genome shotgun (WGS) entry which is preliminary data.</text>
</comment>
<protein>
    <recommendedName>
        <fullName evidence="2">histidine kinase</fullName>
        <ecNumber evidence="2">2.7.13.3</ecNumber>
    </recommendedName>
</protein>
<dbReference type="CDD" id="cd00075">
    <property type="entry name" value="HATPase"/>
    <property type="match status" value="1"/>
</dbReference>
<dbReference type="InterPro" id="IPR000700">
    <property type="entry name" value="PAS-assoc_C"/>
</dbReference>
<dbReference type="GO" id="GO:0000155">
    <property type="term" value="F:phosphorelay sensor kinase activity"/>
    <property type="evidence" value="ECO:0007669"/>
    <property type="project" value="InterPro"/>
</dbReference>
<keyword evidence="3" id="KW-0597">Phosphoprotein</keyword>
<dbReference type="InterPro" id="IPR000014">
    <property type="entry name" value="PAS"/>
</dbReference>
<dbReference type="InterPro" id="IPR005467">
    <property type="entry name" value="His_kinase_dom"/>
</dbReference>
<dbReference type="InterPro" id="IPR003594">
    <property type="entry name" value="HATPase_dom"/>
</dbReference>
<keyword evidence="6" id="KW-1133">Transmembrane helix</keyword>
<keyword evidence="5" id="KW-0418">Kinase</keyword>
<evidence type="ECO:0000256" key="3">
    <source>
        <dbReference type="ARBA" id="ARBA00022553"/>
    </source>
</evidence>
<gene>
    <name evidence="10" type="ORF">D7V88_10500</name>
</gene>
<accession>A0A3A8J5S8</accession>
<keyword evidence="6" id="KW-0812">Transmembrane</keyword>
<organism evidence="10 11">
    <name type="scientific">Corallococcus terminator</name>
    <dbReference type="NCBI Taxonomy" id="2316733"/>
    <lineage>
        <taxon>Bacteria</taxon>
        <taxon>Pseudomonadati</taxon>
        <taxon>Myxococcota</taxon>
        <taxon>Myxococcia</taxon>
        <taxon>Myxococcales</taxon>
        <taxon>Cystobacterineae</taxon>
        <taxon>Myxococcaceae</taxon>
        <taxon>Corallococcus</taxon>
    </lineage>
</organism>
<dbReference type="SUPFAM" id="SSF47384">
    <property type="entry name" value="Homodimeric domain of signal transducing histidine kinase"/>
    <property type="match status" value="1"/>
</dbReference>
<comment type="catalytic activity">
    <reaction evidence="1">
        <text>ATP + protein L-histidine = ADP + protein N-phospho-L-histidine.</text>
        <dbReference type="EC" id="2.7.13.3"/>
    </reaction>
</comment>
<dbReference type="SMART" id="SM00065">
    <property type="entry name" value="GAF"/>
    <property type="match status" value="1"/>
</dbReference>
<dbReference type="Pfam" id="PF01590">
    <property type="entry name" value="GAF"/>
    <property type="match status" value="1"/>
</dbReference>
<dbReference type="InterPro" id="IPR003661">
    <property type="entry name" value="HisK_dim/P_dom"/>
</dbReference>
<dbReference type="PROSITE" id="PS50109">
    <property type="entry name" value="HIS_KIN"/>
    <property type="match status" value="1"/>
</dbReference>
<dbReference type="RefSeq" id="WP_120540483.1">
    <property type="nucleotide sequence ID" value="NZ_RAVZ01000051.1"/>
</dbReference>
<dbReference type="SUPFAM" id="SSF55785">
    <property type="entry name" value="PYP-like sensor domain (PAS domain)"/>
    <property type="match status" value="1"/>
</dbReference>
<feature type="transmembrane region" description="Helical" evidence="6">
    <location>
        <begin position="53"/>
        <end position="74"/>
    </location>
</feature>
<dbReference type="PROSITE" id="PS50112">
    <property type="entry name" value="PAS"/>
    <property type="match status" value="1"/>
</dbReference>
<dbReference type="FunFam" id="3.30.565.10:FF:000006">
    <property type="entry name" value="Sensor histidine kinase WalK"/>
    <property type="match status" value="1"/>
</dbReference>
<reference evidence="11" key="1">
    <citation type="submission" date="2018-09" db="EMBL/GenBank/DDBJ databases">
        <authorList>
            <person name="Livingstone P.G."/>
            <person name="Whitworth D.E."/>
        </authorList>
    </citation>
    <scope>NUCLEOTIDE SEQUENCE [LARGE SCALE GENOMIC DNA]</scope>
    <source>
        <strain evidence="11">CA054A</strain>
    </source>
</reference>
<dbReference type="Gene3D" id="3.30.450.20">
    <property type="entry name" value="PAS domain"/>
    <property type="match status" value="1"/>
</dbReference>
<dbReference type="SUPFAM" id="SSF55781">
    <property type="entry name" value="GAF domain-like"/>
    <property type="match status" value="1"/>
</dbReference>
<evidence type="ECO:0000259" key="8">
    <source>
        <dbReference type="PROSITE" id="PS50112"/>
    </source>
</evidence>
<dbReference type="InterPro" id="IPR004358">
    <property type="entry name" value="Sig_transdc_His_kin-like_C"/>
</dbReference>
<dbReference type="Proteomes" id="UP000268094">
    <property type="component" value="Unassembled WGS sequence"/>
</dbReference>
<dbReference type="Gene3D" id="3.30.565.10">
    <property type="entry name" value="Histidine kinase-like ATPase, C-terminal domain"/>
    <property type="match status" value="1"/>
</dbReference>
<name>A0A3A8J5S8_9BACT</name>
<evidence type="ECO:0000259" key="7">
    <source>
        <dbReference type="PROSITE" id="PS50109"/>
    </source>
</evidence>
<evidence type="ECO:0000256" key="4">
    <source>
        <dbReference type="ARBA" id="ARBA00022679"/>
    </source>
</evidence>
<dbReference type="OrthoDB" id="5525648at2"/>
<dbReference type="InterPro" id="IPR001610">
    <property type="entry name" value="PAC"/>
</dbReference>
<evidence type="ECO:0000313" key="11">
    <source>
        <dbReference type="Proteomes" id="UP000268094"/>
    </source>
</evidence>
<dbReference type="NCBIfam" id="TIGR00229">
    <property type="entry name" value="sensory_box"/>
    <property type="match status" value="1"/>
</dbReference>
<dbReference type="SMART" id="SM00086">
    <property type="entry name" value="PAC"/>
    <property type="match status" value="1"/>
</dbReference>
<proteinExistence type="predicted"/>
<dbReference type="Pfam" id="PF13426">
    <property type="entry name" value="PAS_9"/>
    <property type="match status" value="1"/>
</dbReference>
<dbReference type="SMART" id="SM00387">
    <property type="entry name" value="HATPase_c"/>
    <property type="match status" value="1"/>
</dbReference>
<dbReference type="SUPFAM" id="SSF55874">
    <property type="entry name" value="ATPase domain of HSP90 chaperone/DNA topoisomerase II/histidine kinase"/>
    <property type="match status" value="1"/>
</dbReference>
<feature type="domain" description="PAC" evidence="9">
    <location>
        <begin position="159"/>
        <end position="211"/>
    </location>
</feature>
<dbReference type="Gene3D" id="1.10.287.130">
    <property type="match status" value="1"/>
</dbReference>
<dbReference type="PANTHER" id="PTHR43547:SF2">
    <property type="entry name" value="HYBRID SIGNAL TRANSDUCTION HISTIDINE KINASE C"/>
    <property type="match status" value="1"/>
</dbReference>
<dbReference type="Pfam" id="PF02518">
    <property type="entry name" value="HATPase_c"/>
    <property type="match status" value="1"/>
</dbReference>